<dbReference type="Pfam" id="PF21948">
    <property type="entry name" value="LplA-B_cat"/>
    <property type="match status" value="1"/>
</dbReference>
<dbReference type="NCBIfam" id="TIGR00214">
    <property type="entry name" value="lipB"/>
    <property type="match status" value="1"/>
</dbReference>
<feature type="binding site" evidence="6 9">
    <location>
        <begin position="155"/>
        <end position="157"/>
    </location>
    <ligand>
        <name>substrate</name>
    </ligand>
</feature>
<dbReference type="InterPro" id="IPR020605">
    <property type="entry name" value="Octanoyltransferase_CS"/>
</dbReference>
<evidence type="ECO:0000256" key="1">
    <source>
        <dbReference type="ARBA" id="ARBA00004821"/>
    </source>
</evidence>
<dbReference type="InterPro" id="IPR004143">
    <property type="entry name" value="BPL_LPL_catalytic"/>
</dbReference>
<evidence type="ECO:0000256" key="3">
    <source>
        <dbReference type="ARBA" id="ARBA00022679"/>
    </source>
</evidence>
<feature type="binding site" evidence="6 9">
    <location>
        <begin position="142"/>
        <end position="144"/>
    </location>
    <ligand>
        <name>substrate</name>
    </ligand>
</feature>
<dbReference type="EMBL" id="MDLC01000005">
    <property type="protein sequence ID" value="ODS24684.1"/>
    <property type="molecule type" value="Genomic_DNA"/>
</dbReference>
<dbReference type="Proteomes" id="UP000242502">
    <property type="component" value="Unassembled WGS sequence"/>
</dbReference>
<dbReference type="PROSITE" id="PS51733">
    <property type="entry name" value="BPL_LPL_CATALYTIC"/>
    <property type="match status" value="1"/>
</dbReference>
<gene>
    <name evidence="6" type="primary">lipB</name>
    <name evidence="12" type="ORF">AB835_02075</name>
</gene>
<dbReference type="EC" id="2.3.1.181" evidence="6 7"/>
<feature type="domain" description="BPL/LPL catalytic" evidence="11">
    <location>
        <begin position="32"/>
        <end position="213"/>
    </location>
</feature>
<organism evidence="12 13">
    <name type="scientific">Candidatus Endobugula sertula</name>
    <name type="common">Bugula neritina bacterial symbiont</name>
    <dbReference type="NCBI Taxonomy" id="62101"/>
    <lineage>
        <taxon>Bacteria</taxon>
        <taxon>Pseudomonadati</taxon>
        <taxon>Pseudomonadota</taxon>
        <taxon>Gammaproteobacteria</taxon>
        <taxon>Cellvibrionales</taxon>
        <taxon>Cellvibrionaceae</taxon>
        <taxon>Candidatus Endobugula</taxon>
    </lineage>
</organism>
<dbReference type="InterPro" id="IPR000544">
    <property type="entry name" value="Octanoyltransferase"/>
</dbReference>
<dbReference type="PANTHER" id="PTHR10993">
    <property type="entry name" value="OCTANOYLTRANSFERASE"/>
    <property type="match status" value="1"/>
</dbReference>
<comment type="catalytic activity">
    <reaction evidence="6 7">
        <text>octanoyl-[ACP] + L-lysyl-[protein] = N(6)-octanoyl-L-lysyl-[protein] + holo-[ACP] + H(+)</text>
        <dbReference type="Rhea" id="RHEA:17665"/>
        <dbReference type="Rhea" id="RHEA-COMP:9636"/>
        <dbReference type="Rhea" id="RHEA-COMP:9685"/>
        <dbReference type="Rhea" id="RHEA-COMP:9752"/>
        <dbReference type="Rhea" id="RHEA-COMP:9928"/>
        <dbReference type="ChEBI" id="CHEBI:15378"/>
        <dbReference type="ChEBI" id="CHEBI:29969"/>
        <dbReference type="ChEBI" id="CHEBI:64479"/>
        <dbReference type="ChEBI" id="CHEBI:78463"/>
        <dbReference type="ChEBI" id="CHEBI:78809"/>
        <dbReference type="EC" id="2.3.1.181"/>
    </reaction>
</comment>
<name>A0A1D2QT01_9GAMM</name>
<dbReference type="InterPro" id="IPR045864">
    <property type="entry name" value="aa-tRNA-synth_II/BPL/LPL"/>
</dbReference>
<keyword evidence="4 6" id="KW-0012">Acyltransferase</keyword>
<evidence type="ECO:0000256" key="2">
    <source>
        <dbReference type="ARBA" id="ARBA00022490"/>
    </source>
</evidence>
<feature type="active site" description="Acyl-thioester intermediate" evidence="6 8">
    <location>
        <position position="173"/>
    </location>
</feature>
<sequence>MNEGRLIVRDLGLQPYGIVWQAMKRLTNERDQNTRDELWFVEHESVLTLGQASKPEHLLQETNIPVVQSDRGGQVTYHGPGQLILYPLIDIRRRGIGVREMVTILEQLVIQWLAEYGVQSYTKAEAPGVYVKVSNNDAKIASLGLRIRKGCCFHGVSININMDLSPFKMINPCGYEGLRMTQLSEFIPSVEPGYANIKNQLLELFVRQVGASGSISISNPLQILVD</sequence>
<keyword evidence="3 6" id="KW-0808">Transferase</keyword>
<evidence type="ECO:0000256" key="6">
    <source>
        <dbReference type="HAMAP-Rule" id="MF_00013"/>
    </source>
</evidence>
<comment type="similarity">
    <text evidence="6 7">Belongs to the LipB family.</text>
</comment>
<comment type="caution">
    <text evidence="12">The sequence shown here is derived from an EMBL/GenBank/DDBJ whole genome shotgun (WGS) entry which is preliminary data.</text>
</comment>
<dbReference type="SUPFAM" id="SSF55681">
    <property type="entry name" value="Class II aaRS and biotin synthetases"/>
    <property type="match status" value="1"/>
</dbReference>
<evidence type="ECO:0000256" key="7">
    <source>
        <dbReference type="PIRNR" id="PIRNR016262"/>
    </source>
</evidence>
<dbReference type="CDD" id="cd16444">
    <property type="entry name" value="LipB"/>
    <property type="match status" value="1"/>
</dbReference>
<evidence type="ECO:0000259" key="11">
    <source>
        <dbReference type="PROSITE" id="PS51733"/>
    </source>
</evidence>
<dbReference type="PIRSF" id="PIRSF016262">
    <property type="entry name" value="LPLase"/>
    <property type="match status" value="1"/>
</dbReference>
<dbReference type="PANTHER" id="PTHR10993:SF7">
    <property type="entry name" value="LIPOYLTRANSFERASE 2, MITOCHONDRIAL-RELATED"/>
    <property type="match status" value="1"/>
</dbReference>
<evidence type="ECO:0000256" key="8">
    <source>
        <dbReference type="PIRSR" id="PIRSR016262-1"/>
    </source>
</evidence>
<dbReference type="GO" id="GO:0033819">
    <property type="term" value="F:lipoyl(octanoyl) transferase activity"/>
    <property type="evidence" value="ECO:0007669"/>
    <property type="project" value="UniProtKB-EC"/>
</dbReference>
<proteinExistence type="inferred from homology"/>
<dbReference type="Gene3D" id="3.30.930.10">
    <property type="entry name" value="Bira Bifunctional Protein, Domain 2"/>
    <property type="match status" value="1"/>
</dbReference>
<dbReference type="PROSITE" id="PS01313">
    <property type="entry name" value="LIPB"/>
    <property type="match status" value="1"/>
</dbReference>
<dbReference type="GO" id="GO:0009249">
    <property type="term" value="P:protein lipoylation"/>
    <property type="evidence" value="ECO:0007669"/>
    <property type="project" value="InterPro"/>
</dbReference>
<accession>A0A1D2QT01</accession>
<evidence type="ECO:0000256" key="4">
    <source>
        <dbReference type="ARBA" id="ARBA00023315"/>
    </source>
</evidence>
<comment type="pathway">
    <text evidence="1 6 7">Protein modification; protein lipoylation via endogenous pathway; protein N(6)-(lipoyl)lysine from octanoyl-[acyl-carrier-protein]: step 1/2.</text>
</comment>
<feature type="binding site" evidence="6 9">
    <location>
        <begin position="71"/>
        <end position="78"/>
    </location>
    <ligand>
        <name>substrate</name>
    </ligand>
</feature>
<dbReference type="STRING" id="62101.AB835_02075"/>
<evidence type="ECO:0000313" key="12">
    <source>
        <dbReference type="EMBL" id="ODS24684.1"/>
    </source>
</evidence>
<dbReference type="FunFam" id="3.30.930.10:FF:000020">
    <property type="entry name" value="Octanoyltransferase"/>
    <property type="match status" value="1"/>
</dbReference>
<keyword evidence="2 6" id="KW-0963">Cytoplasm</keyword>
<dbReference type="GO" id="GO:0005737">
    <property type="term" value="C:cytoplasm"/>
    <property type="evidence" value="ECO:0007669"/>
    <property type="project" value="UniProtKB-SubCell"/>
</dbReference>
<evidence type="ECO:0000256" key="9">
    <source>
        <dbReference type="PIRSR" id="PIRSR016262-2"/>
    </source>
</evidence>
<dbReference type="HAMAP" id="MF_00013">
    <property type="entry name" value="LipB"/>
    <property type="match status" value="1"/>
</dbReference>
<reference evidence="12 13" key="1">
    <citation type="journal article" date="2016" name="Appl. Environ. Microbiol.">
        <title>Lack of Overt Genome Reduction in the Bryostatin-Producing Bryozoan Symbiont "Candidatus Endobugula sertula".</title>
        <authorList>
            <person name="Miller I.J."/>
            <person name="Vanee N."/>
            <person name="Fong S.S."/>
            <person name="Lim-Fong G.E."/>
            <person name="Kwan J.C."/>
        </authorList>
    </citation>
    <scope>NUCLEOTIDE SEQUENCE [LARGE SCALE GENOMIC DNA]</scope>
    <source>
        <strain evidence="12">AB1-4</strain>
    </source>
</reference>
<evidence type="ECO:0000313" key="13">
    <source>
        <dbReference type="Proteomes" id="UP000242502"/>
    </source>
</evidence>
<dbReference type="UniPathway" id="UPA00538">
    <property type="reaction ID" value="UER00592"/>
</dbReference>
<dbReference type="NCBIfam" id="NF010922">
    <property type="entry name" value="PRK14342.1"/>
    <property type="match status" value="1"/>
</dbReference>
<comment type="miscellaneous">
    <text evidence="6">In the reaction, the free carboxyl group of octanoic acid is attached via an amide linkage to the epsilon-amino group of a specific lysine residue of lipoyl domains of lipoate-dependent enzymes.</text>
</comment>
<comment type="function">
    <text evidence="5 6 7">Catalyzes the transfer of endogenously produced octanoic acid from octanoyl-acyl-carrier-protein onto the lipoyl domains of lipoate-dependent enzymes. Lipoyl-ACP can also act as a substrate although octanoyl-ACP is likely to be the physiological substrate.</text>
</comment>
<evidence type="ECO:0000256" key="10">
    <source>
        <dbReference type="PIRSR" id="PIRSR016262-3"/>
    </source>
</evidence>
<protein>
    <recommendedName>
        <fullName evidence="6 7">Octanoyltransferase</fullName>
        <ecNumber evidence="6 7">2.3.1.181</ecNumber>
    </recommendedName>
    <alternativeName>
        <fullName evidence="6">Lipoate-protein ligase B</fullName>
    </alternativeName>
    <alternativeName>
        <fullName evidence="6">Lipoyl/octanoyl transferase</fullName>
    </alternativeName>
    <alternativeName>
        <fullName evidence="6">Octanoyl-[acyl-carrier-protein]-protein N-octanoyltransferase</fullName>
    </alternativeName>
</protein>
<feature type="site" description="Lowers pKa of active site Cys" evidence="6 10">
    <location>
        <position position="139"/>
    </location>
</feature>
<evidence type="ECO:0000256" key="5">
    <source>
        <dbReference type="ARBA" id="ARBA00024732"/>
    </source>
</evidence>
<dbReference type="AlphaFoldDB" id="A0A1D2QT01"/>
<comment type="subcellular location">
    <subcellularLocation>
        <location evidence="6">Cytoplasm</location>
    </subcellularLocation>
</comment>